<evidence type="ECO:0000313" key="2">
    <source>
        <dbReference type="Proteomes" id="UP000826540"/>
    </source>
</evidence>
<sequence>MSLAEAMIQEKVLELVDKILVYKFPYLSSQELEAMFGLDELKQTRYFQDVKEEGKAEGKLESKLEMIPLLLRLGLSVEAIASELNLDIELIRSRISENKQSITNQG</sequence>
<gene>
    <name evidence="1" type="ORF">K2F26_14520</name>
</gene>
<proteinExistence type="predicted"/>
<dbReference type="RefSeq" id="WP_220608394.1">
    <property type="nucleotide sequence ID" value="NZ_CP080598.1"/>
</dbReference>
<organism evidence="1 2">
    <name type="scientific">Sphaerospermopsis torques-reginae ITEP-024</name>
    <dbReference type="NCBI Taxonomy" id="984208"/>
    <lineage>
        <taxon>Bacteria</taxon>
        <taxon>Bacillati</taxon>
        <taxon>Cyanobacteriota</taxon>
        <taxon>Cyanophyceae</taxon>
        <taxon>Nostocales</taxon>
        <taxon>Aphanizomenonaceae</taxon>
        <taxon>Sphaerospermopsis</taxon>
        <taxon>Sphaerospermopsis torques-reginae</taxon>
    </lineage>
</organism>
<dbReference type="EMBL" id="CP080598">
    <property type="protein sequence ID" value="QYX30159.1"/>
    <property type="molecule type" value="Genomic_DNA"/>
</dbReference>
<accession>A0ABX8WUT8</accession>
<dbReference type="InterPro" id="IPR022573">
    <property type="entry name" value="DUF2887"/>
</dbReference>
<keyword evidence="2" id="KW-1185">Reference proteome</keyword>
<dbReference type="Proteomes" id="UP000826540">
    <property type="component" value="Chromosome"/>
</dbReference>
<evidence type="ECO:0000313" key="1">
    <source>
        <dbReference type="EMBL" id="QYX30159.1"/>
    </source>
</evidence>
<dbReference type="Pfam" id="PF11103">
    <property type="entry name" value="DUF2887"/>
    <property type="match status" value="1"/>
</dbReference>
<name>A0ABX8WUT8_9CYAN</name>
<reference evidence="1 2" key="1">
    <citation type="journal article" date="2022" name="J. Am. Chem. Soc.">
        <title>Biosynthesis of Guanitoxin Enables Global Environmental Detection in Freshwater Cyanobacteria.</title>
        <authorList>
            <person name="Lima S.T."/>
            <person name="Fallon T.R."/>
            <person name="Cordoza J.L."/>
            <person name="Chekan J.R."/>
            <person name="Delbaje E."/>
            <person name="Hopiavuori A.R."/>
            <person name="Alvarenga D.O."/>
            <person name="Wood S.M."/>
            <person name="Luhavaya H."/>
            <person name="Baumgartner J.T."/>
            <person name="Dorr F.A."/>
            <person name="Etchegaray A."/>
            <person name="Pinto E."/>
            <person name="McKinnie S.M.K."/>
            <person name="Fiore M.F."/>
            <person name="Moore B.S."/>
        </authorList>
    </citation>
    <scope>NUCLEOTIDE SEQUENCE [LARGE SCALE GENOMIC DNA]</scope>
    <source>
        <strain evidence="1 2">ITEP-024</strain>
    </source>
</reference>
<protein>
    <submittedName>
        <fullName evidence="1">DUF2887 domain-containing protein</fullName>
    </submittedName>
</protein>